<evidence type="ECO:0000313" key="2">
    <source>
        <dbReference type="EMBL" id="PMS23057.1"/>
    </source>
</evidence>
<name>A0A2N7W0Y0_9BURK</name>
<organism evidence="2 3">
    <name type="scientific">Trinickia dabaoshanensis</name>
    <dbReference type="NCBI Taxonomy" id="564714"/>
    <lineage>
        <taxon>Bacteria</taxon>
        <taxon>Pseudomonadati</taxon>
        <taxon>Pseudomonadota</taxon>
        <taxon>Betaproteobacteria</taxon>
        <taxon>Burkholderiales</taxon>
        <taxon>Burkholderiaceae</taxon>
        <taxon>Trinickia</taxon>
    </lineage>
</organism>
<protein>
    <submittedName>
        <fullName evidence="2">Uncharacterized protein</fullName>
    </submittedName>
</protein>
<sequence length="416" mass="44202">MKSRFSLRATFAALLAAGAVSAASPAYATDVVWDPGVNTTLVTGFTSTNSGLSGIIGELQSILSYLMGSTTGGNGLVETIASMNDKLAHANATADQNWAMNDTTDRRRRAETIVAQRRIARADDVGGCEETTAAAGRGAGSAATLASKLSIDADIEAKMTENQNGFTEKAEVLNRANYCSAQDVTNKRPGCSAVGPLPGADIELGTLTTPPTKDASTPTNVTLASGTQQDAAKAVIRNVVSPIPPQDPPPSAAATPLAAEYFAEANVFRARLSAAADALSNIASIRFANQALAQQTVNGETVGQTWNDPATKAKFAQLFPGQPFPAVPSEWELLRYDVYSRWADATGPDSWQSRVATMTQEETGRETIRLLAEMSRIQMLQVERQDDTNKILAALLSSDLDPQTRQQLEELRKTIH</sequence>
<dbReference type="EMBL" id="PNYA01000002">
    <property type="protein sequence ID" value="PMS23057.1"/>
    <property type="molecule type" value="Genomic_DNA"/>
</dbReference>
<dbReference type="RefSeq" id="WP_102643747.1">
    <property type="nucleotide sequence ID" value="NZ_PNYA01000002.1"/>
</dbReference>
<proteinExistence type="predicted"/>
<evidence type="ECO:0000313" key="3">
    <source>
        <dbReference type="Proteomes" id="UP000235616"/>
    </source>
</evidence>
<gene>
    <name evidence="2" type="ORF">C0Z18_02210</name>
</gene>
<comment type="caution">
    <text evidence="2">The sequence shown here is derived from an EMBL/GenBank/DDBJ whole genome shotgun (WGS) entry which is preliminary data.</text>
</comment>
<keyword evidence="1" id="KW-0732">Signal</keyword>
<evidence type="ECO:0000256" key="1">
    <source>
        <dbReference type="SAM" id="SignalP"/>
    </source>
</evidence>
<dbReference type="Proteomes" id="UP000235616">
    <property type="component" value="Unassembled WGS sequence"/>
</dbReference>
<keyword evidence="3" id="KW-1185">Reference proteome</keyword>
<reference evidence="2 3" key="1">
    <citation type="submission" date="2018-01" db="EMBL/GenBank/DDBJ databases">
        <title>Whole genome analyses suggest that Burkholderia sensu lato contains two further novel genera in the rhizoxinica-symbiotica group Mycetohabitans gen. nov., and Trinickia gen. nov.: implications for the evolution of diazotrophy and nodulation in the Burkholderiaceae.</title>
        <authorList>
            <person name="Estrada-de los Santos P."/>
            <person name="Palmer M."/>
            <person name="Chavez-Ramirez B."/>
            <person name="Beukes C."/>
            <person name="Steenkamp E.T."/>
            <person name="Hirsch A.M."/>
            <person name="Manyaka P."/>
            <person name="Maluk M."/>
            <person name="Lafos M."/>
            <person name="Crook M."/>
            <person name="Gross E."/>
            <person name="Simon M.F."/>
            <person name="Bueno dos Reis Junior F."/>
            <person name="Poole P.S."/>
            <person name="Venter S.N."/>
            <person name="James E.K."/>
        </authorList>
    </citation>
    <scope>NUCLEOTIDE SEQUENCE [LARGE SCALE GENOMIC DNA]</scope>
    <source>
        <strain evidence="2 3">GIMN1.004</strain>
    </source>
</reference>
<feature type="chain" id="PRO_5014802155" evidence="1">
    <location>
        <begin position="29"/>
        <end position="416"/>
    </location>
</feature>
<dbReference type="AlphaFoldDB" id="A0A2N7W0Y0"/>
<accession>A0A2N7W0Y0</accession>
<feature type="signal peptide" evidence="1">
    <location>
        <begin position="1"/>
        <end position="28"/>
    </location>
</feature>